<gene>
    <name evidence="3" type="ORF">OO17_03720</name>
</gene>
<dbReference type="Proteomes" id="UP000032515">
    <property type="component" value="Unassembled WGS sequence"/>
</dbReference>
<dbReference type="Pfam" id="PF01425">
    <property type="entry name" value="Amidase"/>
    <property type="match status" value="1"/>
</dbReference>
<dbReference type="EMBL" id="JXXE01000070">
    <property type="protein sequence ID" value="KIZ47549.1"/>
    <property type="molecule type" value="Genomic_DNA"/>
</dbReference>
<dbReference type="PANTHER" id="PTHR11895">
    <property type="entry name" value="TRANSAMIDASE"/>
    <property type="match status" value="1"/>
</dbReference>
<dbReference type="Gene3D" id="3.10.490.10">
    <property type="entry name" value="Gamma-glutamyl cyclotransferase-like"/>
    <property type="match status" value="1"/>
</dbReference>
<keyword evidence="3" id="KW-0378">Hydrolase</keyword>
<evidence type="ECO:0000313" key="4">
    <source>
        <dbReference type="Proteomes" id="UP000032515"/>
    </source>
</evidence>
<feature type="domain" description="Allophanate hydrolase C-terminal" evidence="2">
    <location>
        <begin position="480"/>
        <end position="603"/>
    </location>
</feature>
<evidence type="ECO:0000259" key="1">
    <source>
        <dbReference type="Pfam" id="PF01425"/>
    </source>
</evidence>
<feature type="domain" description="Amidase" evidence="1">
    <location>
        <begin position="32"/>
        <end position="442"/>
    </location>
</feature>
<dbReference type="PANTHER" id="PTHR11895:SF169">
    <property type="entry name" value="GLUTAMYL-TRNA(GLN) AMIDOTRANSFERASE"/>
    <property type="match status" value="1"/>
</dbReference>
<dbReference type="AlphaFoldDB" id="A0A0D7F3A0"/>
<dbReference type="InterPro" id="IPR000120">
    <property type="entry name" value="Amidase"/>
</dbReference>
<reference evidence="3 4" key="1">
    <citation type="submission" date="2014-11" db="EMBL/GenBank/DDBJ databases">
        <title>Genomics and ecophysiology of heterotrophic nitrogen fixing bacteria isolated from estuarine surface water.</title>
        <authorList>
            <person name="Bentzon-Tilia M."/>
            <person name="Severin I."/>
            <person name="Hansen L.H."/>
            <person name="Riemann L."/>
        </authorList>
    </citation>
    <scope>NUCLEOTIDE SEQUENCE [LARGE SCALE GENOMIC DNA]</scope>
    <source>
        <strain evidence="3 4">BAL398</strain>
    </source>
</reference>
<evidence type="ECO:0000313" key="3">
    <source>
        <dbReference type="EMBL" id="KIZ47549.1"/>
    </source>
</evidence>
<accession>A0A0D7F3A0</accession>
<dbReference type="Gene3D" id="1.20.58.1700">
    <property type="match status" value="1"/>
</dbReference>
<dbReference type="Pfam" id="PF21986">
    <property type="entry name" value="AH_C"/>
    <property type="match status" value="1"/>
</dbReference>
<dbReference type="InterPro" id="IPR036928">
    <property type="entry name" value="AS_sf"/>
</dbReference>
<dbReference type="InterPro" id="IPR023631">
    <property type="entry name" value="Amidase_dom"/>
</dbReference>
<protein>
    <submittedName>
        <fullName evidence="3">Allophanate hydrolase</fullName>
    </submittedName>
</protein>
<dbReference type="GO" id="GO:0016787">
    <property type="term" value="F:hydrolase activity"/>
    <property type="evidence" value="ECO:0007669"/>
    <property type="project" value="UniProtKB-KW"/>
</dbReference>
<dbReference type="PATRIC" id="fig|1076.23.peg.6293"/>
<name>A0A0D7F3A0_RHOPL</name>
<evidence type="ECO:0000259" key="2">
    <source>
        <dbReference type="Pfam" id="PF21986"/>
    </source>
</evidence>
<proteinExistence type="predicted"/>
<dbReference type="NCBIfam" id="NF006043">
    <property type="entry name" value="PRK08186.1"/>
    <property type="match status" value="1"/>
</dbReference>
<sequence>MQYRPWSEFVPETVEAIVAAHRAGTLTPAQTVARSYQRIRAYDDPAVFIALRDEAEALVEAVALAGRDPAQLPLYGVPVAVKDNIDVLGLPTTAACPAFSYLPARDAGVVARLRAAGAIVIGKTNLDQFATGLVGVRSPYGIPRNAVRADLVPGGSSSGSAVAVSAGLVPLALGTDTAGSGRVPAMLNNIVGLKPSLGLISTAGVVPACRTLDCVSILSLTVDDAITALGAIAGPDADDPYSRARPLAPLGGFPAQLRLGIPRNGQLLFFGDKVSEQAYEAAMQRWTALGATLVEFDLEPLYETARLLYDGPWVAERYLVIRNLLASAPDAVHPVTREITMAGADLSAADTFAALYRLQALRKHADRAFAAIDALVLPTAPTAYTTAQVLANPIELNSRLGTYTNFVNLLDLCGLALPAAMRADGIPFGVTLLAPAGRDAQLASIGRVFHADTGLTMGGRGLPQPSLAAVSPAPQADEIPIAVVGAHLSGMALNGELRALGARLLRPAATAPDYKLYALDGTTPPKPGMLRVAPGAGASIALELWSLSVAAFGKFVAAIPAPLSIGTIVLDDGDSVQGFLVEAAAVEGARDISSFGGWRAFMAQKAAE</sequence>
<comment type="caution">
    <text evidence="3">The sequence shown here is derived from an EMBL/GenBank/DDBJ whole genome shotgun (WGS) entry which is preliminary data.</text>
</comment>
<dbReference type="Gene3D" id="3.90.1300.10">
    <property type="entry name" value="Amidase signature (AS) domain"/>
    <property type="match status" value="1"/>
</dbReference>
<dbReference type="InterPro" id="IPR014085">
    <property type="entry name" value="Allophanate_hydrolase"/>
</dbReference>
<dbReference type="SUPFAM" id="SSF75304">
    <property type="entry name" value="Amidase signature (AS) enzymes"/>
    <property type="match status" value="1"/>
</dbReference>
<dbReference type="InterPro" id="IPR053844">
    <property type="entry name" value="AH_C"/>
</dbReference>
<dbReference type="NCBIfam" id="TIGR02713">
    <property type="entry name" value="allophanate_hyd"/>
    <property type="match status" value="1"/>
</dbReference>
<organism evidence="3 4">
    <name type="scientific">Rhodopseudomonas palustris</name>
    <dbReference type="NCBI Taxonomy" id="1076"/>
    <lineage>
        <taxon>Bacteria</taxon>
        <taxon>Pseudomonadati</taxon>
        <taxon>Pseudomonadota</taxon>
        <taxon>Alphaproteobacteria</taxon>
        <taxon>Hyphomicrobiales</taxon>
        <taxon>Nitrobacteraceae</taxon>
        <taxon>Rhodopseudomonas</taxon>
    </lineage>
</organism>